<dbReference type="SUPFAM" id="SSF55347">
    <property type="entry name" value="Glyceraldehyde-3-phosphate dehydrogenase-like, C-terminal domain"/>
    <property type="match status" value="1"/>
</dbReference>
<dbReference type="InterPro" id="IPR051317">
    <property type="entry name" value="Gfo/Idh/MocA_oxidoreduct"/>
</dbReference>
<comment type="similarity">
    <text evidence="1">Belongs to the Gfo/Idh/MocA family.</text>
</comment>
<evidence type="ECO:0000259" key="4">
    <source>
        <dbReference type="Pfam" id="PF22725"/>
    </source>
</evidence>
<evidence type="ECO:0000256" key="1">
    <source>
        <dbReference type="ARBA" id="ARBA00010928"/>
    </source>
</evidence>
<dbReference type="InterPro" id="IPR036291">
    <property type="entry name" value="NAD(P)-bd_dom_sf"/>
</dbReference>
<feature type="domain" description="Gfo/Idh/MocA-like oxidoreductase N-terminal" evidence="3">
    <location>
        <begin position="26"/>
        <end position="142"/>
    </location>
</feature>
<dbReference type="Gene3D" id="3.30.360.10">
    <property type="entry name" value="Dihydrodipicolinate Reductase, domain 2"/>
    <property type="match status" value="1"/>
</dbReference>
<evidence type="ECO:0000313" key="5">
    <source>
        <dbReference type="EMBL" id="GLQ57753.1"/>
    </source>
</evidence>
<protein>
    <submittedName>
        <fullName evidence="5">Dehydrogenase</fullName>
    </submittedName>
</protein>
<evidence type="ECO:0000256" key="2">
    <source>
        <dbReference type="ARBA" id="ARBA00023002"/>
    </source>
</evidence>
<keyword evidence="6" id="KW-1185">Reference proteome</keyword>
<keyword evidence="2" id="KW-0560">Oxidoreductase</keyword>
<dbReference type="InterPro" id="IPR055170">
    <property type="entry name" value="GFO_IDH_MocA-like_dom"/>
</dbReference>
<dbReference type="PANTHER" id="PTHR43708">
    <property type="entry name" value="CONSERVED EXPRESSED OXIDOREDUCTASE (EUROFUNG)"/>
    <property type="match status" value="1"/>
</dbReference>
<organism evidence="5 6">
    <name type="scientific">Devosia nitrariae</name>
    <dbReference type="NCBI Taxonomy" id="2071872"/>
    <lineage>
        <taxon>Bacteria</taxon>
        <taxon>Pseudomonadati</taxon>
        <taxon>Pseudomonadota</taxon>
        <taxon>Alphaproteobacteria</taxon>
        <taxon>Hyphomicrobiales</taxon>
        <taxon>Devosiaceae</taxon>
        <taxon>Devosia</taxon>
    </lineage>
</organism>
<comment type="caution">
    <text evidence="5">The sequence shown here is derived from an EMBL/GenBank/DDBJ whole genome shotgun (WGS) entry which is preliminary data.</text>
</comment>
<gene>
    <name evidence="5" type="ORF">GCM10010862_50120</name>
</gene>
<evidence type="ECO:0000313" key="6">
    <source>
        <dbReference type="Proteomes" id="UP001156691"/>
    </source>
</evidence>
<sequence length="365" mass="40150">MEEGLHATTQRLNGKGHILMVKAIQVGLGSWGFDWSKEVIPNVPSIEVVAYADASPAATERVQSELKVDPQMCFASLSEAAKAVEADLVIATLRTEAHYPVVKEALQLGFNVIVEKPFASTMAQAKELVALAEAQSRVLMVSQNYRFQQAPIAVAEFMAARKLGPINQVSIDFRRHAPTQGYRYWDMPDPLLADMSIHHFDLMRMVLNVEPVRVACRTWNPEGSPFAHHPTGAALIEFDTGIVVSYRASWVSTGRPTAWSGEWTIDCSEGEIWWTSRDHFMGKAKPDVVELRPLDGKPENVKLPALDYADRLGTLATVAKVIETGSLPPRFSSGKDNLVSLALVQATIASANRAGEWVDIAEVME</sequence>
<dbReference type="Proteomes" id="UP001156691">
    <property type="component" value="Unassembled WGS sequence"/>
</dbReference>
<dbReference type="SUPFAM" id="SSF51735">
    <property type="entry name" value="NAD(P)-binding Rossmann-fold domains"/>
    <property type="match status" value="1"/>
</dbReference>
<evidence type="ECO:0000259" key="3">
    <source>
        <dbReference type="Pfam" id="PF01408"/>
    </source>
</evidence>
<dbReference type="PANTHER" id="PTHR43708:SF5">
    <property type="entry name" value="CONSERVED EXPRESSED OXIDOREDUCTASE (EUROFUNG)-RELATED"/>
    <property type="match status" value="1"/>
</dbReference>
<reference evidence="6" key="1">
    <citation type="journal article" date="2019" name="Int. J. Syst. Evol. Microbiol.">
        <title>The Global Catalogue of Microorganisms (GCM) 10K type strain sequencing project: providing services to taxonomists for standard genome sequencing and annotation.</title>
        <authorList>
            <consortium name="The Broad Institute Genomics Platform"/>
            <consortium name="The Broad Institute Genome Sequencing Center for Infectious Disease"/>
            <person name="Wu L."/>
            <person name="Ma J."/>
        </authorList>
    </citation>
    <scope>NUCLEOTIDE SEQUENCE [LARGE SCALE GENOMIC DNA]</scope>
    <source>
        <strain evidence="6">NBRC 112416</strain>
    </source>
</reference>
<name>A0ABQ5WD11_9HYPH</name>
<dbReference type="Pfam" id="PF01408">
    <property type="entry name" value="GFO_IDH_MocA"/>
    <property type="match status" value="1"/>
</dbReference>
<feature type="domain" description="GFO/IDH/MocA-like oxidoreductase" evidence="4">
    <location>
        <begin position="154"/>
        <end position="272"/>
    </location>
</feature>
<dbReference type="EMBL" id="BSNS01000024">
    <property type="protein sequence ID" value="GLQ57753.1"/>
    <property type="molecule type" value="Genomic_DNA"/>
</dbReference>
<proteinExistence type="inferred from homology"/>
<accession>A0ABQ5WD11</accession>
<dbReference type="Pfam" id="PF22725">
    <property type="entry name" value="GFO_IDH_MocA_C3"/>
    <property type="match status" value="1"/>
</dbReference>
<dbReference type="InterPro" id="IPR000683">
    <property type="entry name" value="Gfo/Idh/MocA-like_OxRdtase_N"/>
</dbReference>
<dbReference type="Gene3D" id="3.40.50.720">
    <property type="entry name" value="NAD(P)-binding Rossmann-like Domain"/>
    <property type="match status" value="1"/>
</dbReference>